<feature type="transmembrane region" description="Helical" evidence="1">
    <location>
        <begin position="450"/>
        <end position="481"/>
    </location>
</feature>
<dbReference type="PANTHER" id="PTHR35342">
    <property type="entry name" value="TRICARBOXYLIC TRANSPORT PROTEIN"/>
    <property type="match status" value="1"/>
</dbReference>
<evidence type="ECO:0000256" key="1">
    <source>
        <dbReference type="SAM" id="Phobius"/>
    </source>
</evidence>
<feature type="domain" description="DUF112" evidence="2">
    <location>
        <begin position="33"/>
        <end position="476"/>
    </location>
</feature>
<keyword evidence="1" id="KW-0812">Transmembrane</keyword>
<accession>A0ABZ2XPA4</accession>
<sequence length="530" mass="55531">MMGTLDYIWMGVLAVFQGPELFSLFGLPVSATLLMILAGFLVGIAVGATPGLAGPIAMAIALPILISVFGYTPDALLPVMGFLIGVMKGATIGGAVPAILFNTPGTPDAFMTTLDGYPMTKRGKAQKALRVAHFSSASGDTFSDIVLFVCAPFLAIMVEAYLDLPEKTALLILSLSFIAAVIGGSAAKGLISTGLGLLAAYVGTGEDFYPRLSLDSPMLAQGFPITTAVLGVLIIGAVLKELEDLWRTKQARGTIAPHRDTGDQRLHWADIRRLLPVIGRSALIGTCIGALPGIGSTLAATLGYSVGRAHHARVKRPDAPEFGKGAAEGIAATEAANSSVSGANLIPVLSLGIPGNAAAVFLILAAESIGGFNPGPSVFRFTADAVNPELVIAFGLFTAMMIANVLNWTIGGLFMRSMGIMIHIPKHILLPCVLLLTLTAIYVQETRMEVIWFALGFGVLGYLMRVVAISPLPFVIAFILGGKLEETARQAFAATGSDPWFLINRPVAAAFILLSVLVILYSARKPKAKS</sequence>
<dbReference type="PANTHER" id="PTHR35342:SF5">
    <property type="entry name" value="TRICARBOXYLIC TRANSPORT PROTEIN"/>
    <property type="match status" value="1"/>
</dbReference>
<feature type="transmembrane region" description="Helical" evidence="1">
    <location>
        <begin position="169"/>
        <end position="202"/>
    </location>
</feature>
<feature type="transmembrane region" description="Helical" evidence="1">
    <location>
        <begin position="502"/>
        <end position="523"/>
    </location>
</feature>
<keyword evidence="1" id="KW-1133">Transmembrane helix</keyword>
<feature type="transmembrane region" description="Helical" evidence="1">
    <location>
        <begin position="390"/>
        <end position="415"/>
    </location>
</feature>
<dbReference type="Proteomes" id="UP001623232">
    <property type="component" value="Chromosome"/>
</dbReference>
<evidence type="ECO:0000259" key="2">
    <source>
        <dbReference type="Pfam" id="PF01970"/>
    </source>
</evidence>
<dbReference type="Pfam" id="PF01970">
    <property type="entry name" value="TctA"/>
    <property type="match status" value="1"/>
</dbReference>
<gene>
    <name evidence="3" type="ORF">QEZ52_13940</name>
</gene>
<feature type="transmembrane region" description="Helical" evidence="1">
    <location>
        <begin position="427"/>
        <end position="444"/>
    </location>
</feature>
<feature type="transmembrane region" description="Helical" evidence="1">
    <location>
        <begin position="21"/>
        <end position="46"/>
    </location>
</feature>
<evidence type="ECO:0000313" key="3">
    <source>
        <dbReference type="EMBL" id="WZK87702.1"/>
    </source>
</evidence>
<keyword evidence="1" id="KW-0472">Membrane</keyword>
<feature type="transmembrane region" description="Helical" evidence="1">
    <location>
        <begin position="79"/>
        <end position="101"/>
    </location>
</feature>
<dbReference type="EMBL" id="CP123584">
    <property type="protein sequence ID" value="WZK87702.1"/>
    <property type="molecule type" value="Genomic_DNA"/>
</dbReference>
<reference evidence="3 4" key="1">
    <citation type="submission" date="2023-04" db="EMBL/GenBank/DDBJ databases">
        <title>Complete genome sequence of Alisedimentitalea scapharcae.</title>
        <authorList>
            <person name="Rong J.-C."/>
            <person name="Yi M.-L."/>
            <person name="Zhao Q."/>
        </authorList>
    </citation>
    <scope>NUCLEOTIDE SEQUENCE [LARGE SCALE GENOMIC DNA]</scope>
    <source>
        <strain evidence="3 4">KCTC 42119</strain>
    </source>
</reference>
<name>A0ABZ2XPA4_9RHOB</name>
<protein>
    <submittedName>
        <fullName evidence="3">Tripartite tricarboxylate transporter permease</fullName>
    </submittedName>
</protein>
<keyword evidence="4" id="KW-1185">Reference proteome</keyword>
<organism evidence="3 4">
    <name type="scientific">Aliisedimentitalea scapharcae</name>
    <dbReference type="NCBI Taxonomy" id="1524259"/>
    <lineage>
        <taxon>Bacteria</taxon>
        <taxon>Pseudomonadati</taxon>
        <taxon>Pseudomonadota</taxon>
        <taxon>Alphaproteobacteria</taxon>
        <taxon>Rhodobacterales</taxon>
        <taxon>Roseobacteraceae</taxon>
        <taxon>Aliisedimentitalea</taxon>
    </lineage>
</organism>
<proteinExistence type="predicted"/>
<dbReference type="InterPro" id="IPR002823">
    <property type="entry name" value="DUF112_TM"/>
</dbReference>
<feature type="transmembrane region" description="Helical" evidence="1">
    <location>
        <begin position="52"/>
        <end position="72"/>
    </location>
</feature>
<feature type="transmembrane region" description="Helical" evidence="1">
    <location>
        <begin position="222"/>
        <end position="239"/>
    </location>
</feature>
<feature type="transmembrane region" description="Helical" evidence="1">
    <location>
        <begin position="145"/>
        <end position="162"/>
    </location>
</feature>
<evidence type="ECO:0000313" key="4">
    <source>
        <dbReference type="Proteomes" id="UP001623232"/>
    </source>
</evidence>
<dbReference type="RefSeq" id="WP_406644990.1">
    <property type="nucleotide sequence ID" value="NZ_CP123584.1"/>
</dbReference>
<feature type="transmembrane region" description="Helical" evidence="1">
    <location>
        <begin position="348"/>
        <end position="370"/>
    </location>
</feature>